<dbReference type="GO" id="GO:0008750">
    <property type="term" value="F:proton-translocating NAD(P)+ transhydrogenase activity"/>
    <property type="evidence" value="ECO:0007669"/>
    <property type="project" value="UniProtKB-EC"/>
</dbReference>
<feature type="transmembrane region" description="Helical" evidence="21">
    <location>
        <begin position="428"/>
        <end position="446"/>
    </location>
</feature>
<reference evidence="24" key="1">
    <citation type="submission" date="2012-07" db="EMBL/GenBank/DDBJ databases">
        <title>Genome of the Chinese tree shrew, a rising model animal genetically related to primates.</title>
        <authorList>
            <person name="Zhang G."/>
            <person name="Fan Y."/>
            <person name="Yao Y."/>
            <person name="Huang Z."/>
        </authorList>
    </citation>
    <scope>NUCLEOTIDE SEQUENCE [LARGE SCALE GENOMIC DNA]</scope>
</reference>
<evidence type="ECO:0000256" key="7">
    <source>
        <dbReference type="ARBA" id="ARBA00022857"/>
    </source>
</evidence>
<evidence type="ECO:0000256" key="12">
    <source>
        <dbReference type="ARBA" id="ARBA00023027"/>
    </source>
</evidence>
<evidence type="ECO:0000256" key="20">
    <source>
        <dbReference type="ARBA" id="ARBA00079255"/>
    </source>
</evidence>
<dbReference type="SUPFAM" id="SSF52283">
    <property type="entry name" value="Formate/glycerate dehydrogenase catalytic domain-like"/>
    <property type="match status" value="1"/>
</dbReference>
<keyword evidence="6" id="KW-0999">Mitochondrion inner membrane</keyword>
<comment type="catalytic activity">
    <reaction evidence="15">
        <text>NAD(+) + NADPH + H(+)(in) = NADH + NADP(+) + H(+)(out)</text>
        <dbReference type="Rhea" id="RHEA:47992"/>
        <dbReference type="ChEBI" id="CHEBI:15378"/>
        <dbReference type="ChEBI" id="CHEBI:57540"/>
        <dbReference type="ChEBI" id="CHEBI:57783"/>
        <dbReference type="ChEBI" id="CHEBI:57945"/>
        <dbReference type="ChEBI" id="CHEBI:58349"/>
        <dbReference type="EC" id="7.1.1.1"/>
    </reaction>
</comment>
<comment type="similarity">
    <text evidence="17">In the C-terminal section; belongs to the PNT beta subunit family.</text>
</comment>
<dbReference type="FunFam" id="3.40.50.720:FF:000028">
    <property type="entry name" value="NAD(P) transhydrogenase subunit alpha"/>
    <property type="match status" value="1"/>
</dbReference>
<gene>
    <name evidence="23" type="ORF">TREES_T100002264</name>
</gene>
<keyword evidence="13" id="KW-0496">Mitochondrion</keyword>
<evidence type="ECO:0000313" key="24">
    <source>
        <dbReference type="Proteomes" id="UP000011518"/>
    </source>
</evidence>
<evidence type="ECO:0000256" key="14">
    <source>
        <dbReference type="ARBA" id="ARBA00023136"/>
    </source>
</evidence>
<evidence type="ECO:0000256" key="10">
    <source>
        <dbReference type="ARBA" id="ARBA00022989"/>
    </source>
</evidence>
<dbReference type="EC" id="7.1.1.1" evidence="4"/>
<evidence type="ECO:0000256" key="16">
    <source>
        <dbReference type="ARBA" id="ARBA00054910"/>
    </source>
</evidence>
<keyword evidence="12" id="KW-0520">NAD</keyword>
<dbReference type="InterPro" id="IPR007698">
    <property type="entry name" value="AlaDH/PNT_NAD(H)-bd"/>
</dbReference>
<dbReference type="Proteomes" id="UP000011518">
    <property type="component" value="Unassembled WGS sequence"/>
</dbReference>
<evidence type="ECO:0000256" key="21">
    <source>
        <dbReference type="SAM" id="Phobius"/>
    </source>
</evidence>
<evidence type="ECO:0000256" key="13">
    <source>
        <dbReference type="ARBA" id="ARBA00023128"/>
    </source>
</evidence>
<name>L8Y4M1_TUPCH</name>
<dbReference type="InterPro" id="IPR007886">
    <property type="entry name" value="AlaDH/PNT_N"/>
</dbReference>
<dbReference type="Gene3D" id="3.40.50.1220">
    <property type="entry name" value="TPP-binding domain"/>
    <property type="match status" value="1"/>
</dbReference>
<evidence type="ECO:0000256" key="18">
    <source>
        <dbReference type="ARBA" id="ARBA00074145"/>
    </source>
</evidence>
<dbReference type="GO" id="GO:0050661">
    <property type="term" value="F:NADP binding"/>
    <property type="evidence" value="ECO:0007669"/>
    <property type="project" value="TreeGrafter"/>
</dbReference>
<evidence type="ECO:0000256" key="3">
    <source>
        <dbReference type="ARBA" id="ARBA00011738"/>
    </source>
</evidence>
<keyword evidence="10 21" id="KW-1133">Transmembrane helix</keyword>
<dbReference type="SMART" id="SM01002">
    <property type="entry name" value="AlaDh_PNT_C"/>
    <property type="match status" value="1"/>
</dbReference>
<keyword evidence="14 21" id="KW-0472">Membrane</keyword>
<dbReference type="Pfam" id="PF01262">
    <property type="entry name" value="AlaDh_PNT_C"/>
    <property type="match status" value="1"/>
</dbReference>
<evidence type="ECO:0000256" key="17">
    <source>
        <dbReference type="ARBA" id="ARBA00061558"/>
    </source>
</evidence>
<dbReference type="InterPro" id="IPR026255">
    <property type="entry name" value="NADP_transhyd_a"/>
</dbReference>
<dbReference type="InterPro" id="IPR034300">
    <property type="entry name" value="PNTB-like"/>
</dbReference>
<dbReference type="Pfam" id="PF02233">
    <property type="entry name" value="PNTB"/>
    <property type="match status" value="1"/>
</dbReference>
<keyword evidence="7" id="KW-0521">NADP</keyword>
<sequence>MVNPTLGVHEADLLKTSGTLISFIYPAQNPDLLNKLSKRKTTVLAMDQVPRVTIAQGYDALSSMANIAGYKAVVLAANHFGRFFTGQITAAGKVPPAKILIVGGGVAGLASAGAAKSMGAIVRGFDTRAAALEQFKSLGAEPLEVDLKESGEGQGGYAKEMSKEFIEAEMKLFAQQCKEVDILISTALIPGKKAPVLFSKEMIESMKEGSVVVDLAAEAGGNFETTKPGELYVHKGVTHIGYTDLPSRMATQASSLYSNNITKLLKAISPDKDNFYFEVKDDFDFGTMGHVIRGTVVMKDGEVIFPAPTPKNIPQGVPVKQKTVAELEAEKAATVTPFRKTMTTASVYTAGLTGILGLGLAAPNLAFSQMVTTFGLAGIVGYHTVWGVTPALHSPLMSVTNAISGGFLVTQRMLDMFKRPTDPPEYNYLYLLPAGTFVGGYLAALSSGYNIEQGTARLGNALGMIGVSGGLAATLGSLQPSPELLTQMSGAMALGGTIGLVIAKRIQISDLPQLVAAFHSLVGLAAVLTCVAEYIVEYPHFATDAAANLTKIVAYLGTYIGGVTFSGSLIAYGKLQGILKSAPLLLPGRHLLNAGLLAASVGGMIPFMLDPSFTTGITCLGSVSALSAVMGVTLTAAIGGADMPVVITVLNSYSGWALCAEGFLLNNNLLTIVGALIGSSGAILSYIMCVAMNRSLANVILGGYGTTSTAGGKPMEISGTHTEINLDNAIDMIREANSIIITPGYGLCAAKAQYPIADLVKMLTEQGKKVRFGIHPVAGRMPGQLNVLLAEAGVPYDIVLEMDEINQDFPDTDLVLVIGANDTVNSAAQEDPNSIIAGMPVLEVWKSKQVIVMKRSLGVGYAAVDNPIFYKPNTAMLLGDAKKTCDALQAKVRESYQK</sequence>
<evidence type="ECO:0000256" key="9">
    <source>
        <dbReference type="ARBA" id="ARBA00022967"/>
    </source>
</evidence>
<feature type="transmembrane region" description="Helical" evidence="21">
    <location>
        <begin position="515"/>
        <end position="536"/>
    </location>
</feature>
<feature type="transmembrane region" description="Helical" evidence="21">
    <location>
        <begin position="670"/>
        <end position="691"/>
    </location>
</feature>
<feature type="transmembrane region" description="Helical" evidence="21">
    <location>
        <begin position="458"/>
        <end position="478"/>
    </location>
</feature>
<dbReference type="GO" id="GO:0016491">
    <property type="term" value="F:oxidoreductase activity"/>
    <property type="evidence" value="ECO:0007669"/>
    <property type="project" value="InterPro"/>
</dbReference>
<evidence type="ECO:0000256" key="4">
    <source>
        <dbReference type="ARBA" id="ARBA00012943"/>
    </source>
</evidence>
<evidence type="ECO:0000259" key="22">
    <source>
        <dbReference type="SMART" id="SM01002"/>
    </source>
</evidence>
<feature type="domain" description="Alanine dehydrogenase/pyridine nucleotide transhydrogenase NAD(H)-binding" evidence="22">
    <location>
        <begin position="77"/>
        <end position="241"/>
    </location>
</feature>
<dbReference type="CDD" id="cd05304">
    <property type="entry name" value="Rubrum_tdh"/>
    <property type="match status" value="1"/>
</dbReference>
<keyword evidence="8" id="KW-0809">Transit peptide</keyword>
<keyword evidence="5 21" id="KW-0812">Transmembrane</keyword>
<evidence type="ECO:0000256" key="11">
    <source>
        <dbReference type="ARBA" id="ARBA00022990"/>
    </source>
</evidence>
<keyword evidence="11" id="KW-0007">Acetylation</keyword>
<dbReference type="Gene3D" id="3.40.50.720">
    <property type="entry name" value="NAD(P)-binding Rossmann-like Domain"/>
    <property type="match status" value="1"/>
</dbReference>
<dbReference type="InterPro" id="IPR008143">
    <property type="entry name" value="Ala_DH/PNT_CS2"/>
</dbReference>
<feature type="transmembrane region" description="Helical" evidence="21">
    <location>
        <begin position="484"/>
        <end position="503"/>
    </location>
</feature>
<dbReference type="SUPFAM" id="SSF52467">
    <property type="entry name" value="DHS-like NAD/FAD-binding domain"/>
    <property type="match status" value="1"/>
</dbReference>
<dbReference type="STRING" id="246437.L8Y4M1"/>
<feature type="transmembrane region" description="Helical" evidence="21">
    <location>
        <begin position="552"/>
        <end position="571"/>
    </location>
</feature>
<dbReference type="PANTHER" id="PTHR10160:SF22">
    <property type="entry name" value="NAD(P) TRANSHYDROGENASE, MITOCHONDRIAL"/>
    <property type="match status" value="1"/>
</dbReference>
<evidence type="ECO:0000256" key="6">
    <source>
        <dbReference type="ARBA" id="ARBA00022792"/>
    </source>
</evidence>
<evidence type="ECO:0000256" key="15">
    <source>
        <dbReference type="ARBA" id="ARBA00048202"/>
    </source>
</evidence>
<evidence type="ECO:0000256" key="5">
    <source>
        <dbReference type="ARBA" id="ARBA00022692"/>
    </source>
</evidence>
<dbReference type="PROSITE" id="PS00837">
    <property type="entry name" value="ALADH_PNT_2"/>
    <property type="match status" value="1"/>
</dbReference>
<dbReference type="FunCoup" id="L8Y4M1">
    <property type="interactions" value="406"/>
</dbReference>
<dbReference type="Pfam" id="PF12769">
    <property type="entry name" value="PNTB_4TM"/>
    <property type="match status" value="1"/>
</dbReference>
<organism evidence="23 24">
    <name type="scientific">Tupaia chinensis</name>
    <name type="common">Chinese tree shrew</name>
    <name type="synonym">Tupaia belangeri chinensis</name>
    <dbReference type="NCBI Taxonomy" id="246437"/>
    <lineage>
        <taxon>Eukaryota</taxon>
        <taxon>Metazoa</taxon>
        <taxon>Chordata</taxon>
        <taxon>Craniata</taxon>
        <taxon>Vertebrata</taxon>
        <taxon>Euteleostomi</taxon>
        <taxon>Mammalia</taxon>
        <taxon>Eutheria</taxon>
        <taxon>Euarchontoglires</taxon>
        <taxon>Scandentia</taxon>
        <taxon>Tupaiidae</taxon>
        <taxon>Tupaia</taxon>
    </lineage>
</organism>
<evidence type="ECO:0000256" key="2">
    <source>
        <dbReference type="ARBA" id="ARBA00005624"/>
    </source>
</evidence>
<dbReference type="InterPro" id="IPR029035">
    <property type="entry name" value="DHS-like_NAD/FAD-binding_dom"/>
</dbReference>
<dbReference type="InParanoid" id="L8Y4M1"/>
<keyword evidence="24" id="KW-1185">Reference proteome</keyword>
<reference evidence="24" key="2">
    <citation type="journal article" date="2013" name="Nat. Commun.">
        <title>Genome of the Chinese tree shrew.</title>
        <authorList>
            <person name="Fan Y."/>
            <person name="Huang Z.Y."/>
            <person name="Cao C.C."/>
            <person name="Chen C.S."/>
            <person name="Chen Y.X."/>
            <person name="Fan D.D."/>
            <person name="He J."/>
            <person name="Hou H.L."/>
            <person name="Hu L."/>
            <person name="Hu X.T."/>
            <person name="Jiang X.T."/>
            <person name="Lai R."/>
            <person name="Lang Y.S."/>
            <person name="Liang B."/>
            <person name="Liao S.G."/>
            <person name="Mu D."/>
            <person name="Ma Y.Y."/>
            <person name="Niu Y.Y."/>
            <person name="Sun X.Q."/>
            <person name="Xia J.Q."/>
            <person name="Xiao J."/>
            <person name="Xiong Z.Q."/>
            <person name="Xu L."/>
            <person name="Yang L."/>
            <person name="Zhang Y."/>
            <person name="Zhao W."/>
            <person name="Zhao X.D."/>
            <person name="Zheng Y.T."/>
            <person name="Zhou J.M."/>
            <person name="Zhu Y.B."/>
            <person name="Zhang G.J."/>
            <person name="Wang J."/>
            <person name="Yao Y.G."/>
        </authorList>
    </citation>
    <scope>NUCLEOTIDE SEQUENCE [LARGE SCALE GENOMIC DNA]</scope>
</reference>
<protein>
    <recommendedName>
        <fullName evidence="18">NAD(P) transhydrogenase, mitochondrial</fullName>
        <ecNumber evidence="4">7.1.1.1</ecNumber>
    </recommendedName>
    <alternativeName>
        <fullName evidence="20">Nicotinamide nucleotide transhydrogenase</fullName>
    </alternativeName>
    <alternativeName>
        <fullName evidence="19">Pyridine nucleotide transhydrogenase</fullName>
    </alternativeName>
</protein>
<dbReference type="InterPro" id="IPR024605">
    <property type="entry name" value="NADP_transhyd_a_C"/>
</dbReference>
<dbReference type="AlphaFoldDB" id="L8Y4M1"/>
<dbReference type="InterPro" id="IPR036291">
    <property type="entry name" value="NAD(P)-bd_dom_sf"/>
</dbReference>
<comment type="similarity">
    <text evidence="2">In the N-terminal section; belongs to the AlaDH/PNT family.</text>
</comment>
<dbReference type="GO" id="GO:0005743">
    <property type="term" value="C:mitochondrial inner membrane"/>
    <property type="evidence" value="ECO:0007669"/>
    <property type="project" value="UniProtKB-SubCell"/>
</dbReference>
<keyword evidence="9" id="KW-1278">Translocase</keyword>
<dbReference type="eggNOG" id="ENOG502QQ0A">
    <property type="taxonomic scope" value="Eukaryota"/>
</dbReference>
<evidence type="ECO:0000256" key="8">
    <source>
        <dbReference type="ARBA" id="ARBA00022946"/>
    </source>
</evidence>
<dbReference type="Pfam" id="PF05222">
    <property type="entry name" value="AlaDh_PNT_N"/>
    <property type="match status" value="1"/>
</dbReference>
<dbReference type="FunFam" id="3.40.50.1220:FF:000002">
    <property type="entry name" value="NAD(P) transhydrogenase subunit beta"/>
    <property type="match status" value="1"/>
</dbReference>
<evidence type="ECO:0000313" key="23">
    <source>
        <dbReference type="EMBL" id="ELV11393.1"/>
    </source>
</evidence>
<dbReference type="NCBIfam" id="TIGR00561">
    <property type="entry name" value="pntA"/>
    <property type="match status" value="1"/>
</dbReference>
<comment type="function">
    <text evidence="16">The transhydrogenation between NADH and NADP is coupled to respiration and ATP hydrolysis and functions as a proton pump across the membrane. May play a role in reactive oxygen species (ROS) detoxification in the adrenal gland.</text>
</comment>
<evidence type="ECO:0000256" key="1">
    <source>
        <dbReference type="ARBA" id="ARBA00004292"/>
    </source>
</evidence>
<dbReference type="EMBL" id="KB365185">
    <property type="protein sequence ID" value="ELV11393.1"/>
    <property type="molecule type" value="Genomic_DNA"/>
</dbReference>
<comment type="subcellular location">
    <subcellularLocation>
        <location evidence="1">Mitochondrion inner membrane</location>
        <topology evidence="1">Multi-pass membrane protein</topology>
        <orientation evidence="1">Matrix side</orientation>
    </subcellularLocation>
</comment>
<proteinExistence type="inferred from homology"/>
<evidence type="ECO:0000256" key="19">
    <source>
        <dbReference type="ARBA" id="ARBA00077330"/>
    </source>
</evidence>
<dbReference type="SUPFAM" id="SSF51735">
    <property type="entry name" value="NAD(P)-binding Rossmann-fold domains"/>
    <property type="match status" value="1"/>
</dbReference>
<feature type="transmembrane region" description="Helical" evidence="21">
    <location>
        <begin position="591"/>
        <end position="609"/>
    </location>
</feature>
<accession>L8Y4M1</accession>
<dbReference type="NCBIfam" id="NF006942">
    <property type="entry name" value="PRK09424.1"/>
    <property type="match status" value="1"/>
</dbReference>
<dbReference type="GO" id="GO:0006740">
    <property type="term" value="P:NADPH regeneration"/>
    <property type="evidence" value="ECO:0007669"/>
    <property type="project" value="TreeGrafter"/>
</dbReference>
<dbReference type="PANTHER" id="PTHR10160">
    <property type="entry name" value="NAD(P) TRANSHYDROGENASE"/>
    <property type="match status" value="1"/>
</dbReference>
<comment type="subunit">
    <text evidence="3">Homodimer.</text>
</comment>